<protein>
    <recommendedName>
        <fullName evidence="3">Single domain-containing protein</fullName>
    </recommendedName>
</protein>
<evidence type="ECO:0000313" key="2">
    <source>
        <dbReference type="Proteomes" id="UP000678393"/>
    </source>
</evidence>
<feature type="non-terminal residue" evidence="1">
    <location>
        <position position="89"/>
    </location>
</feature>
<sequence length="89" mass="9802">GCPGNYQQGDVIYLRGCRAIQCYSGYTSTVSCSTSDVEYDRTSCYLRYNTELNYPYCCRPNVVCVGDEGFDETQLAGNTDGGSLSGYQK</sequence>
<organism evidence="1 2">
    <name type="scientific">Candidula unifasciata</name>
    <dbReference type="NCBI Taxonomy" id="100452"/>
    <lineage>
        <taxon>Eukaryota</taxon>
        <taxon>Metazoa</taxon>
        <taxon>Spiralia</taxon>
        <taxon>Lophotrochozoa</taxon>
        <taxon>Mollusca</taxon>
        <taxon>Gastropoda</taxon>
        <taxon>Heterobranchia</taxon>
        <taxon>Euthyneura</taxon>
        <taxon>Panpulmonata</taxon>
        <taxon>Eupulmonata</taxon>
        <taxon>Stylommatophora</taxon>
        <taxon>Helicina</taxon>
        <taxon>Helicoidea</taxon>
        <taxon>Geomitridae</taxon>
        <taxon>Candidula</taxon>
    </lineage>
</organism>
<dbReference type="Proteomes" id="UP000678393">
    <property type="component" value="Unassembled WGS sequence"/>
</dbReference>
<dbReference type="OrthoDB" id="6104925at2759"/>
<name>A0A8S3Z6Q0_9EUPU</name>
<dbReference type="EMBL" id="CAJHNH020001387">
    <property type="protein sequence ID" value="CAG5122892.1"/>
    <property type="molecule type" value="Genomic_DNA"/>
</dbReference>
<reference evidence="1" key="1">
    <citation type="submission" date="2021-04" db="EMBL/GenBank/DDBJ databases">
        <authorList>
            <consortium name="Molecular Ecology Group"/>
        </authorList>
    </citation>
    <scope>NUCLEOTIDE SEQUENCE</scope>
</reference>
<dbReference type="AlphaFoldDB" id="A0A8S3Z6Q0"/>
<proteinExistence type="predicted"/>
<evidence type="ECO:0000313" key="1">
    <source>
        <dbReference type="EMBL" id="CAG5122892.1"/>
    </source>
</evidence>
<keyword evidence="2" id="KW-1185">Reference proteome</keyword>
<comment type="caution">
    <text evidence="1">The sequence shown here is derived from an EMBL/GenBank/DDBJ whole genome shotgun (WGS) entry which is preliminary data.</text>
</comment>
<gene>
    <name evidence="1" type="ORF">CUNI_LOCUS8450</name>
</gene>
<accession>A0A8S3Z6Q0</accession>
<evidence type="ECO:0008006" key="3">
    <source>
        <dbReference type="Google" id="ProtNLM"/>
    </source>
</evidence>